<dbReference type="AlphaFoldDB" id="A0A1I7RXQ4"/>
<dbReference type="PANTHER" id="PTHR21513">
    <property type="entry name" value="MAJOR SPERM PROTEIN"/>
    <property type="match status" value="1"/>
</dbReference>
<feature type="transmembrane region" description="Helical" evidence="2">
    <location>
        <begin position="198"/>
        <end position="225"/>
    </location>
</feature>
<keyword evidence="1" id="KW-0963">Cytoplasm</keyword>
<dbReference type="Pfam" id="PF10318">
    <property type="entry name" value="7TM_GPCR_Srh"/>
    <property type="match status" value="1"/>
</dbReference>
<dbReference type="WBParaSite" id="BXY_0552100.1">
    <property type="protein sequence ID" value="BXY_0552100.1"/>
    <property type="gene ID" value="BXY_0552100"/>
</dbReference>
<evidence type="ECO:0000313" key="4">
    <source>
        <dbReference type="EMBL" id="CAD5233118.1"/>
    </source>
</evidence>
<dbReference type="EMBL" id="CAJFCV020000005">
    <property type="protein sequence ID" value="CAG9126653.1"/>
    <property type="molecule type" value="Genomic_DNA"/>
</dbReference>
<dbReference type="PANTHER" id="PTHR21513:SF19">
    <property type="entry name" value="MAJOR SPERM PROTEIN"/>
    <property type="match status" value="1"/>
</dbReference>
<evidence type="ECO:0000256" key="1">
    <source>
        <dbReference type="RuleBase" id="RU003425"/>
    </source>
</evidence>
<feature type="transmembrane region" description="Helical" evidence="2">
    <location>
        <begin position="51"/>
        <end position="73"/>
    </location>
</feature>
<protein>
    <recommendedName>
        <fullName evidence="1">Major sperm protein</fullName>
    </recommendedName>
</protein>
<dbReference type="EMBL" id="CAJFDI010000005">
    <property type="protein sequence ID" value="CAD5233118.1"/>
    <property type="molecule type" value="Genomic_DNA"/>
</dbReference>
<feature type="transmembrane region" description="Helical" evidence="2">
    <location>
        <begin position="93"/>
        <end position="116"/>
    </location>
</feature>
<dbReference type="Proteomes" id="UP000659654">
    <property type="component" value="Unassembled WGS sequence"/>
</dbReference>
<feature type="transmembrane region" description="Helical" evidence="2">
    <location>
        <begin position="20"/>
        <end position="39"/>
    </location>
</feature>
<proteinExistence type="predicted"/>
<feature type="transmembrane region" description="Helical" evidence="2">
    <location>
        <begin position="246"/>
        <end position="269"/>
    </location>
</feature>
<keyword evidence="1" id="KW-0206">Cytoskeleton</keyword>
<gene>
    <name evidence="4" type="ORF">BXYJ_LOCUS13209</name>
</gene>
<comment type="function">
    <text evidence="1">Central component in molecular interactions underlying sperm crawling. Forms an extensive filament system that extends from sperm villipoda, along the leading edge of the pseudopod.</text>
</comment>
<feature type="domain" description="MSP" evidence="3">
    <location>
        <begin position="389"/>
        <end position="521"/>
    </location>
</feature>
<reference evidence="8" key="1">
    <citation type="submission" date="2016-11" db="UniProtKB">
        <authorList>
            <consortium name="WormBaseParasite"/>
        </authorList>
    </citation>
    <scope>IDENTIFICATION</scope>
</reference>
<evidence type="ECO:0000313" key="8">
    <source>
        <dbReference type="WBParaSite" id="BXY_0552100.1"/>
    </source>
</evidence>
<evidence type="ECO:0000313" key="6">
    <source>
        <dbReference type="Proteomes" id="UP000095284"/>
    </source>
</evidence>
<dbReference type="InterPro" id="IPR000535">
    <property type="entry name" value="MSP_dom"/>
</dbReference>
<sequence>MLNENSLLSEATLQAYQFYLHFALLASLLSTCFTVFVVQKAQIQKMSTYRIYIIQEVIWSFLYELSMGLYAPVSYFPYVCTHSASFMDRFPHGLQLSIMFVLPLFGVGKGVSLFALNIRRLLEAYPPNPVVDFFKFRGCTTLVMENGVFILLYFLFMGPLMLQLEPPYIANAILNQTSPVLSKVLERHPNMICVSSTAIPALFAIPLCLFVGSIFFMLFLQLSMYKLLRPMETKVSSQTYRLQIMLFKSLFFQVIVASVFLLLPAAIWTSGGLFEFEQAPFLSIFGSSIILTHSTMDCASILITVRPYRAMLNRSILRIFKKDVSLKISSSTKVLYISRRSSAHNGGTISAEAQRAGVSAEQSFRRKRESHISQKNHPMCDVLPGFPGILPNKPDEPEFKLCTDLNGPIVFNCTMLDFGPVSVNIRLDNPTNQIHTFKCKCTSYDYLRVKPPLGFIEPYSTINLKVVFRSKNIPEDTQVVAIYHMPVDDTTIPLRDLWPHAATFDGVRRFRCEFVNEFDLR</sequence>
<keyword evidence="2" id="KW-1133">Transmembrane helix</keyword>
<dbReference type="Pfam" id="PF00635">
    <property type="entry name" value="Motile_Sperm"/>
    <property type="match status" value="1"/>
</dbReference>
<dbReference type="Proteomes" id="UP000095284">
    <property type="component" value="Unplaced"/>
</dbReference>
<organism evidence="6 8">
    <name type="scientific">Bursaphelenchus xylophilus</name>
    <name type="common">Pinewood nematode worm</name>
    <name type="synonym">Aphelenchoides xylophilus</name>
    <dbReference type="NCBI Taxonomy" id="6326"/>
    <lineage>
        <taxon>Eukaryota</taxon>
        <taxon>Metazoa</taxon>
        <taxon>Ecdysozoa</taxon>
        <taxon>Nematoda</taxon>
        <taxon>Chromadorea</taxon>
        <taxon>Rhabditida</taxon>
        <taxon>Tylenchina</taxon>
        <taxon>Tylenchomorpha</taxon>
        <taxon>Aphelenchoidea</taxon>
        <taxon>Aphelenchoididae</taxon>
        <taxon>Bursaphelenchus</taxon>
    </lineage>
</organism>
<feature type="transmembrane region" description="Helical" evidence="2">
    <location>
        <begin position="136"/>
        <end position="156"/>
    </location>
</feature>
<dbReference type="SMR" id="A0A1I7RXQ4"/>
<dbReference type="InterPro" id="IPR019422">
    <property type="entry name" value="7TM_GPCR_serpentine_rcpt_Srh"/>
</dbReference>
<keyword evidence="2" id="KW-0472">Membrane</keyword>
<feature type="transmembrane region" description="Helical" evidence="2">
    <location>
        <begin position="281"/>
        <end position="305"/>
    </location>
</feature>
<dbReference type="InterPro" id="IPR013783">
    <property type="entry name" value="Ig-like_fold"/>
</dbReference>
<dbReference type="InterPro" id="IPR008962">
    <property type="entry name" value="PapD-like_sf"/>
</dbReference>
<accession>A0A1I7RXQ4</accession>
<name>A0A1I7RXQ4_BURXY</name>
<keyword evidence="2" id="KW-0812">Transmembrane</keyword>
<evidence type="ECO:0000313" key="7">
    <source>
        <dbReference type="Proteomes" id="UP000659654"/>
    </source>
</evidence>
<dbReference type="PROSITE" id="PS50202">
    <property type="entry name" value="MSP"/>
    <property type="match status" value="1"/>
</dbReference>
<keyword evidence="7" id="KW-1185">Reference proteome</keyword>
<dbReference type="OrthoDB" id="5915816at2759"/>
<dbReference type="Proteomes" id="UP000582659">
    <property type="component" value="Unassembled WGS sequence"/>
</dbReference>
<dbReference type="Gene3D" id="2.60.40.10">
    <property type="entry name" value="Immunoglobulins"/>
    <property type="match status" value="1"/>
</dbReference>
<evidence type="ECO:0000256" key="2">
    <source>
        <dbReference type="SAM" id="Phobius"/>
    </source>
</evidence>
<reference evidence="5" key="2">
    <citation type="submission" date="2020-08" db="EMBL/GenBank/DDBJ databases">
        <authorList>
            <person name="Kikuchi T."/>
        </authorList>
    </citation>
    <scope>NUCLEOTIDE SEQUENCE</scope>
    <source>
        <strain evidence="4">Ka4C1</strain>
    </source>
</reference>
<evidence type="ECO:0000259" key="3">
    <source>
        <dbReference type="PROSITE" id="PS50202"/>
    </source>
</evidence>
<dbReference type="SUPFAM" id="SSF49354">
    <property type="entry name" value="PapD-like"/>
    <property type="match status" value="1"/>
</dbReference>
<evidence type="ECO:0000313" key="5">
    <source>
        <dbReference type="EMBL" id="CAG9126653.1"/>
    </source>
</evidence>